<evidence type="ECO:0000313" key="7">
    <source>
        <dbReference type="Proteomes" id="UP000002274"/>
    </source>
</evidence>
<dbReference type="PANTHER" id="PTHR24567">
    <property type="entry name" value="CRP FAMILY TRANSCRIPTIONAL REGULATORY PROTEIN"/>
    <property type="match status" value="1"/>
</dbReference>
<dbReference type="KEGG" id="pmf:P9303_28321"/>
<sequence>MAVFSVEQLQAVQFFSALTTDDCEQLLDRHLESIHGAEQVFVMEQDWGESVFLLCSGMAKVRSYTADGDEVVMSVLGEGDLFGEMAALDAAPRSADVVALTPVKLLKMRASPFVALLRKEVGFAIALAQLEASRLRDLNQRFAIQTSDATTRLLNALAYLARKSSSADDPKAAIPPLAQRELGLMAGLSRETASRTLSKLRSRGTLEEVEGCLRLVDLQPLVKRGLLPLGS</sequence>
<dbReference type="STRING" id="59922.P9303_28321"/>
<evidence type="ECO:0000313" key="6">
    <source>
        <dbReference type="EMBL" id="ABM79562.1"/>
    </source>
</evidence>
<dbReference type="InterPro" id="IPR018490">
    <property type="entry name" value="cNMP-bd_dom_sf"/>
</dbReference>
<feature type="domain" description="Cyclic nucleotide-binding" evidence="4">
    <location>
        <begin position="14"/>
        <end position="117"/>
    </location>
</feature>
<dbReference type="GO" id="GO:0003700">
    <property type="term" value="F:DNA-binding transcription factor activity"/>
    <property type="evidence" value="ECO:0007669"/>
    <property type="project" value="TreeGrafter"/>
</dbReference>
<evidence type="ECO:0000259" key="5">
    <source>
        <dbReference type="PROSITE" id="PS51063"/>
    </source>
</evidence>
<organism evidence="6 7">
    <name type="scientific">Prochlorococcus marinus (strain MIT 9303)</name>
    <dbReference type="NCBI Taxonomy" id="59922"/>
    <lineage>
        <taxon>Bacteria</taxon>
        <taxon>Bacillati</taxon>
        <taxon>Cyanobacteriota</taxon>
        <taxon>Cyanophyceae</taxon>
        <taxon>Synechococcales</taxon>
        <taxon>Prochlorococcaceae</taxon>
        <taxon>Prochlorococcus</taxon>
    </lineage>
</organism>
<dbReference type="InterPro" id="IPR050397">
    <property type="entry name" value="Env_Response_Regulators"/>
</dbReference>
<dbReference type="SUPFAM" id="SSF51206">
    <property type="entry name" value="cAMP-binding domain-like"/>
    <property type="match status" value="1"/>
</dbReference>
<keyword evidence="1" id="KW-0805">Transcription regulation</keyword>
<reference evidence="6 7" key="1">
    <citation type="journal article" date="2007" name="PLoS Genet.">
        <title>Patterns and implications of gene gain and loss in the evolution of Prochlorococcus.</title>
        <authorList>
            <person name="Kettler G.C."/>
            <person name="Martiny A.C."/>
            <person name="Huang K."/>
            <person name="Zucker J."/>
            <person name="Coleman M.L."/>
            <person name="Rodrigue S."/>
            <person name="Chen F."/>
            <person name="Lapidus A."/>
            <person name="Ferriera S."/>
            <person name="Johnson J."/>
            <person name="Steglich C."/>
            <person name="Church G.M."/>
            <person name="Richardson P."/>
            <person name="Chisholm S.W."/>
        </authorList>
    </citation>
    <scope>NUCLEOTIDE SEQUENCE [LARGE SCALE GENOMIC DNA]</scope>
    <source>
        <strain evidence="6 7">MIT 9303</strain>
    </source>
</reference>
<evidence type="ECO:0000259" key="4">
    <source>
        <dbReference type="PROSITE" id="PS50042"/>
    </source>
</evidence>
<dbReference type="InterPro" id="IPR000595">
    <property type="entry name" value="cNMP-bd_dom"/>
</dbReference>
<keyword evidence="2" id="KW-0238">DNA-binding</keyword>
<dbReference type="Proteomes" id="UP000002274">
    <property type="component" value="Chromosome"/>
</dbReference>
<dbReference type="GO" id="GO:0003677">
    <property type="term" value="F:DNA binding"/>
    <property type="evidence" value="ECO:0007669"/>
    <property type="project" value="UniProtKB-KW"/>
</dbReference>
<evidence type="ECO:0000256" key="3">
    <source>
        <dbReference type="ARBA" id="ARBA00023163"/>
    </source>
</evidence>
<evidence type="ECO:0000256" key="1">
    <source>
        <dbReference type="ARBA" id="ARBA00023015"/>
    </source>
</evidence>
<dbReference type="CDD" id="cd00038">
    <property type="entry name" value="CAP_ED"/>
    <property type="match status" value="1"/>
</dbReference>
<dbReference type="Gene3D" id="2.60.120.10">
    <property type="entry name" value="Jelly Rolls"/>
    <property type="match status" value="1"/>
</dbReference>
<dbReference type="InterPro" id="IPR014710">
    <property type="entry name" value="RmlC-like_jellyroll"/>
</dbReference>
<evidence type="ECO:0000256" key="2">
    <source>
        <dbReference type="ARBA" id="ARBA00023125"/>
    </source>
</evidence>
<dbReference type="InterPro" id="IPR012318">
    <property type="entry name" value="HTH_CRP"/>
</dbReference>
<dbReference type="HOGENOM" id="CLU_075053_3_5_3"/>
<feature type="domain" description="HTH crp-type" evidence="5">
    <location>
        <begin position="147"/>
        <end position="219"/>
    </location>
</feature>
<dbReference type="Gene3D" id="1.10.10.10">
    <property type="entry name" value="Winged helix-like DNA-binding domain superfamily/Winged helix DNA-binding domain"/>
    <property type="match status" value="1"/>
</dbReference>
<dbReference type="InterPro" id="IPR036388">
    <property type="entry name" value="WH-like_DNA-bd_sf"/>
</dbReference>
<dbReference type="PROSITE" id="PS50042">
    <property type="entry name" value="CNMP_BINDING_3"/>
    <property type="match status" value="1"/>
</dbReference>
<name>A2CDK2_PROM3</name>
<dbReference type="Pfam" id="PF00027">
    <property type="entry name" value="cNMP_binding"/>
    <property type="match status" value="1"/>
</dbReference>
<dbReference type="PROSITE" id="PS51063">
    <property type="entry name" value="HTH_CRP_2"/>
    <property type="match status" value="1"/>
</dbReference>
<keyword evidence="3" id="KW-0804">Transcription</keyword>
<dbReference type="Pfam" id="PF13545">
    <property type="entry name" value="HTH_Crp_2"/>
    <property type="match status" value="1"/>
</dbReference>
<protein>
    <submittedName>
        <fullName evidence="6">Putative regulatory protein</fullName>
    </submittedName>
</protein>
<dbReference type="InterPro" id="IPR036390">
    <property type="entry name" value="WH_DNA-bd_sf"/>
</dbReference>
<dbReference type="SUPFAM" id="SSF46785">
    <property type="entry name" value="Winged helix' DNA-binding domain"/>
    <property type="match status" value="1"/>
</dbReference>
<dbReference type="GO" id="GO:0005829">
    <property type="term" value="C:cytosol"/>
    <property type="evidence" value="ECO:0007669"/>
    <property type="project" value="TreeGrafter"/>
</dbReference>
<accession>A2CDK2</accession>
<dbReference type="RefSeq" id="WP_011827404.1">
    <property type="nucleotide sequence ID" value="NC_008820.1"/>
</dbReference>
<dbReference type="AlphaFoldDB" id="A2CDK2"/>
<proteinExistence type="predicted"/>
<dbReference type="BioCyc" id="PMAR59922:G1G80-2487-MONOMER"/>
<gene>
    <name evidence="6" type="ordered locus">P9303_28321</name>
</gene>
<dbReference type="PANTHER" id="PTHR24567:SF68">
    <property type="entry name" value="DNA-BINDING TRANSCRIPTIONAL DUAL REGULATOR CRP"/>
    <property type="match status" value="1"/>
</dbReference>
<dbReference type="EMBL" id="CP000554">
    <property type="protein sequence ID" value="ABM79562.1"/>
    <property type="molecule type" value="Genomic_DNA"/>
</dbReference>
<dbReference type="SMART" id="SM00100">
    <property type="entry name" value="cNMP"/>
    <property type="match status" value="1"/>
</dbReference>